<name>A0A9D0ZJ37_9FIRM</name>
<reference evidence="1" key="1">
    <citation type="submission" date="2020-10" db="EMBL/GenBank/DDBJ databases">
        <authorList>
            <person name="Gilroy R."/>
        </authorList>
    </citation>
    <scope>NUCLEOTIDE SEQUENCE</scope>
    <source>
        <strain evidence="1">ChiSjej1B19-3389</strain>
    </source>
</reference>
<evidence type="ECO:0000313" key="1">
    <source>
        <dbReference type="EMBL" id="HIQ81204.1"/>
    </source>
</evidence>
<dbReference type="EMBL" id="DVFW01000042">
    <property type="protein sequence ID" value="HIQ81204.1"/>
    <property type="molecule type" value="Genomic_DNA"/>
</dbReference>
<gene>
    <name evidence="1" type="ORF">IAD32_07995</name>
</gene>
<dbReference type="AlphaFoldDB" id="A0A9D0ZJ37"/>
<sequence>MKTAQETVQSVLEWLKTGDELQEVSFVPSYQSKSFAVPVKKPVAAVGKHSIFACAEAKSSEIQAVQEKGLRIAVDVFVPVLDGGEACAQLLDKISARLLEHVQEGRYEIKTGAVQYQSSTGAFTAQLLLTIMQIQAAQQEADKRNVVMHVNGARFYAQNVTVTETEDLYPIECYGERVPYASINRGRRYEVMIQKPVTKDNLSEAFTQINATVSVRNAGGGIYLYGCNVKRIESHVENGLYYMDTIVLTAQRKETV</sequence>
<dbReference type="Proteomes" id="UP000886787">
    <property type="component" value="Unassembled WGS sequence"/>
</dbReference>
<reference evidence="1" key="2">
    <citation type="journal article" date="2021" name="PeerJ">
        <title>Extensive microbial diversity within the chicken gut microbiome revealed by metagenomics and culture.</title>
        <authorList>
            <person name="Gilroy R."/>
            <person name="Ravi A."/>
            <person name="Getino M."/>
            <person name="Pursley I."/>
            <person name="Horton D.L."/>
            <person name="Alikhan N.F."/>
            <person name="Baker D."/>
            <person name="Gharbi K."/>
            <person name="Hall N."/>
            <person name="Watson M."/>
            <person name="Adriaenssens E.M."/>
            <person name="Foster-Nyarko E."/>
            <person name="Jarju S."/>
            <person name="Secka A."/>
            <person name="Antonio M."/>
            <person name="Oren A."/>
            <person name="Chaudhuri R.R."/>
            <person name="La Ragione R."/>
            <person name="Hildebrand F."/>
            <person name="Pallen M.J."/>
        </authorList>
    </citation>
    <scope>NUCLEOTIDE SEQUENCE</scope>
    <source>
        <strain evidence="1">ChiSjej1B19-3389</strain>
    </source>
</reference>
<accession>A0A9D0ZJ37</accession>
<protein>
    <submittedName>
        <fullName evidence="1">Uncharacterized protein</fullName>
    </submittedName>
</protein>
<comment type="caution">
    <text evidence="1">The sequence shown here is derived from an EMBL/GenBank/DDBJ whole genome shotgun (WGS) entry which is preliminary data.</text>
</comment>
<proteinExistence type="predicted"/>
<evidence type="ECO:0000313" key="2">
    <source>
        <dbReference type="Proteomes" id="UP000886787"/>
    </source>
</evidence>
<organism evidence="1 2">
    <name type="scientific">Candidatus Scatavimonas merdigallinarum</name>
    <dbReference type="NCBI Taxonomy" id="2840914"/>
    <lineage>
        <taxon>Bacteria</taxon>
        <taxon>Bacillati</taxon>
        <taxon>Bacillota</taxon>
        <taxon>Clostridia</taxon>
        <taxon>Eubacteriales</taxon>
        <taxon>Oscillospiraceae</taxon>
        <taxon>Oscillospiraceae incertae sedis</taxon>
        <taxon>Candidatus Scatavimonas</taxon>
    </lineage>
</organism>